<dbReference type="CTD" id="20316236"/>
<feature type="compositionally biased region" description="Basic and acidic residues" evidence="1">
    <location>
        <begin position="41"/>
        <end position="51"/>
    </location>
</feature>
<dbReference type="KEGG" id="ovi:T265_02048"/>
<feature type="compositionally biased region" description="Polar residues" evidence="1">
    <location>
        <begin position="1"/>
        <end position="12"/>
    </location>
</feature>
<sequence>MKSMINGKNTTVDMAEERDDNFERRKRENKTNGEFNQMLNTEHKVEHRDHKSDVDGRAFWIKWRLGQPPAAEHVRRLSQRPRAGLPPPKKKIKETIRLLPYRSDSQVISYG</sequence>
<feature type="compositionally biased region" description="Basic and acidic residues" evidence="1">
    <location>
        <begin position="21"/>
        <end position="31"/>
    </location>
</feature>
<dbReference type="Proteomes" id="UP000054324">
    <property type="component" value="Unassembled WGS sequence"/>
</dbReference>
<name>A0A074ZXJ9_OPIVI</name>
<gene>
    <name evidence="2" type="ORF">T265_02048</name>
</gene>
<keyword evidence="3" id="KW-1185">Reference proteome</keyword>
<organism evidence="2 3">
    <name type="scientific">Opisthorchis viverrini</name>
    <name type="common">Southeast Asian liver fluke</name>
    <dbReference type="NCBI Taxonomy" id="6198"/>
    <lineage>
        <taxon>Eukaryota</taxon>
        <taxon>Metazoa</taxon>
        <taxon>Spiralia</taxon>
        <taxon>Lophotrochozoa</taxon>
        <taxon>Platyhelminthes</taxon>
        <taxon>Trematoda</taxon>
        <taxon>Digenea</taxon>
        <taxon>Opisthorchiida</taxon>
        <taxon>Opisthorchiata</taxon>
        <taxon>Opisthorchiidae</taxon>
        <taxon>Opisthorchis</taxon>
    </lineage>
</organism>
<reference evidence="2 3" key="1">
    <citation type="submission" date="2013-11" db="EMBL/GenBank/DDBJ databases">
        <title>Opisthorchis viverrini - life in the bile duct.</title>
        <authorList>
            <person name="Young N.D."/>
            <person name="Nagarajan N."/>
            <person name="Lin S.J."/>
            <person name="Korhonen P.K."/>
            <person name="Jex A.R."/>
            <person name="Hall R.S."/>
            <person name="Safavi-Hemami H."/>
            <person name="Kaewkong W."/>
            <person name="Bertrand D."/>
            <person name="Gao S."/>
            <person name="Seet Q."/>
            <person name="Wongkham S."/>
            <person name="Teh B.T."/>
            <person name="Wongkham C."/>
            <person name="Intapan P.M."/>
            <person name="Maleewong W."/>
            <person name="Yang X."/>
            <person name="Hu M."/>
            <person name="Wang Z."/>
            <person name="Hofmann A."/>
            <person name="Sternberg P.W."/>
            <person name="Tan P."/>
            <person name="Wang J."/>
            <person name="Gasser R.B."/>
        </authorList>
    </citation>
    <scope>NUCLEOTIDE SEQUENCE [LARGE SCALE GENOMIC DNA]</scope>
</reference>
<accession>A0A074ZXJ9</accession>
<dbReference type="GeneID" id="20316236"/>
<feature type="region of interest" description="Disordered" evidence="1">
    <location>
        <begin position="72"/>
        <end position="91"/>
    </location>
</feature>
<evidence type="ECO:0000313" key="3">
    <source>
        <dbReference type="Proteomes" id="UP000054324"/>
    </source>
</evidence>
<dbReference type="AlphaFoldDB" id="A0A074ZXJ9"/>
<feature type="region of interest" description="Disordered" evidence="1">
    <location>
        <begin position="1"/>
        <end position="51"/>
    </location>
</feature>
<dbReference type="RefSeq" id="XP_009164460.1">
    <property type="nucleotide sequence ID" value="XM_009166196.1"/>
</dbReference>
<evidence type="ECO:0000313" key="2">
    <source>
        <dbReference type="EMBL" id="KER31821.1"/>
    </source>
</evidence>
<protein>
    <submittedName>
        <fullName evidence="2">Uncharacterized protein</fullName>
    </submittedName>
</protein>
<evidence type="ECO:0000256" key="1">
    <source>
        <dbReference type="SAM" id="MobiDB-lite"/>
    </source>
</evidence>
<dbReference type="EMBL" id="KL596641">
    <property type="protein sequence ID" value="KER31821.1"/>
    <property type="molecule type" value="Genomic_DNA"/>
</dbReference>
<proteinExistence type="predicted"/>